<dbReference type="InterPro" id="IPR003838">
    <property type="entry name" value="ABC3_permease_C"/>
</dbReference>
<feature type="domain" description="MacB-like periplasmic core" evidence="8">
    <location>
        <begin position="20"/>
        <end position="230"/>
    </location>
</feature>
<dbReference type="Pfam" id="PF12704">
    <property type="entry name" value="MacB_PCD"/>
    <property type="match status" value="2"/>
</dbReference>
<dbReference type="InterPro" id="IPR050250">
    <property type="entry name" value="Macrolide_Exporter_MacB"/>
</dbReference>
<feature type="domain" description="ABC3 transporter permease C-terminal" evidence="7">
    <location>
        <begin position="281"/>
        <end position="395"/>
    </location>
</feature>
<evidence type="ECO:0000256" key="5">
    <source>
        <dbReference type="ARBA" id="ARBA00023136"/>
    </source>
</evidence>
<evidence type="ECO:0000259" key="8">
    <source>
        <dbReference type="Pfam" id="PF12704"/>
    </source>
</evidence>
<comment type="caution">
    <text evidence="9">The sequence shown here is derived from an EMBL/GenBank/DDBJ whole genome shotgun (WGS) entry which is preliminary data.</text>
</comment>
<dbReference type="RefSeq" id="WP_014217730.1">
    <property type="nucleotide sequence ID" value="NZ_LWBO01000077.1"/>
</dbReference>
<reference evidence="9 10" key="1">
    <citation type="submission" date="2016-04" db="EMBL/GenBank/DDBJ databases">
        <authorList>
            <person name="Chen L."/>
            <person name="Zhuang W."/>
            <person name="Wang G."/>
        </authorList>
    </citation>
    <scope>NUCLEOTIDE SEQUENCE [LARGE SCALE GENOMIC DNA]</scope>
    <source>
        <strain evidence="10">GR20</strain>
    </source>
</reference>
<evidence type="ECO:0000256" key="2">
    <source>
        <dbReference type="ARBA" id="ARBA00022475"/>
    </source>
</evidence>
<evidence type="ECO:0008006" key="11">
    <source>
        <dbReference type="Google" id="ProtNLM"/>
    </source>
</evidence>
<proteinExistence type="predicted"/>
<dbReference type="EMBL" id="LWBO01000077">
    <property type="protein sequence ID" value="OQP40374.1"/>
    <property type="molecule type" value="Genomic_DNA"/>
</dbReference>
<accession>A0ABX3NNG2</accession>
<feature type="domain" description="ABC3 transporter permease C-terminal" evidence="7">
    <location>
        <begin position="675"/>
        <end position="786"/>
    </location>
</feature>
<evidence type="ECO:0000256" key="6">
    <source>
        <dbReference type="SAM" id="Phobius"/>
    </source>
</evidence>
<keyword evidence="4 6" id="KW-1133">Transmembrane helix</keyword>
<dbReference type="PANTHER" id="PTHR30572">
    <property type="entry name" value="MEMBRANE COMPONENT OF TRANSPORTER-RELATED"/>
    <property type="match status" value="1"/>
</dbReference>
<comment type="subcellular location">
    <subcellularLocation>
        <location evidence="1">Cell membrane</location>
        <topology evidence="1">Multi-pass membrane protein</topology>
    </subcellularLocation>
</comment>
<gene>
    <name evidence="9" type="ORF">A4D02_15780</name>
</gene>
<sequence>MLKNYFITAWRNLRRHSIFSFINISGLALSFTAVWLIALFVAHELSYDRYHQKANRIYRVVSHGKWGTEKFDITGTSGYTAAAMKKDFPEVEDAVRIHAEGGGILTYEEKIIKEDAIFFSDPSFFTIFTWHFLAGNTHALEKPNSIVLTKSLAAKLVPDPVSALNKTVKMDNTLYTVTGVIDDVPDNSHFSFKAVRSFPPDFISDWGRQEHYTYILLKQHADVNRLRAKLPVFVIKYLTINAVNIHFSLELQPLTSIHLQSHLAYELGYNHDIKYTYVISIVGLLVLLIALINYINITTARASIRLREVAVRKIIGSNGKNLIGLFLTESFLTIFCAATISLVLVMLTMPLFNYVTGKQLSIWQFGITPTASCILTFCGITGFIGGWYPAFFLSKFKTIPALKNQLGDVKGQTIFRKSLVLFQFAITVVMITTSLIIYLQLSFMLNTDLGFNKKQLLTFHLDSRAVRTRVEALRTELLQNPMVKAVASASNPIGNNDIGMTDYSVEKNGVFDQRSNLAYIMNIDPDFIPAMQIKLLEGRNFSKQLASDSQAVMVNEAFVKKQGWTSAMGKRVSRGKDSTGKLFTANIVGVVKDFHIYSLQHEIGPMVIELPHQVYDQDNVYVRIDERNTAQTIKYIENTFRKFDAASPFEYHFLDKNFAAQYEAEQKQGKILLGFTILAIVISCLGLFGLITFTVGKRVKEIGIRKVLGASVQNTVLLLTKSLLQVVLISLLLAVPVSWLISSKWLEDFAYRIQLQWWMFTLAGIISLIIAFATLSVQAIKAAMANPVKSLRME</sequence>
<feature type="transmembrane region" description="Helical" evidence="6">
    <location>
        <begin position="322"/>
        <end position="347"/>
    </location>
</feature>
<name>A0ABX3NNG2_9BACT</name>
<feature type="transmembrane region" description="Helical" evidence="6">
    <location>
        <begin position="367"/>
        <end position="393"/>
    </location>
</feature>
<feature type="transmembrane region" description="Helical" evidence="6">
    <location>
        <begin position="757"/>
        <end position="780"/>
    </location>
</feature>
<feature type="transmembrane region" description="Helical" evidence="6">
    <location>
        <begin position="21"/>
        <end position="42"/>
    </location>
</feature>
<feature type="transmembrane region" description="Helical" evidence="6">
    <location>
        <begin position="716"/>
        <end position="737"/>
    </location>
</feature>
<evidence type="ECO:0000313" key="9">
    <source>
        <dbReference type="EMBL" id="OQP40374.1"/>
    </source>
</evidence>
<keyword evidence="2" id="KW-1003">Cell membrane</keyword>
<dbReference type="InterPro" id="IPR025857">
    <property type="entry name" value="MacB_PCD"/>
</dbReference>
<evidence type="ECO:0000256" key="4">
    <source>
        <dbReference type="ARBA" id="ARBA00022989"/>
    </source>
</evidence>
<dbReference type="Proteomes" id="UP000192277">
    <property type="component" value="Unassembled WGS sequence"/>
</dbReference>
<dbReference type="Pfam" id="PF02687">
    <property type="entry name" value="FtsX"/>
    <property type="match status" value="2"/>
</dbReference>
<feature type="transmembrane region" description="Helical" evidence="6">
    <location>
        <begin position="275"/>
        <end position="297"/>
    </location>
</feature>
<evidence type="ECO:0000259" key="7">
    <source>
        <dbReference type="Pfam" id="PF02687"/>
    </source>
</evidence>
<keyword evidence="3 6" id="KW-0812">Transmembrane</keyword>
<protein>
    <recommendedName>
        <fullName evidence="11">ABC3 transporter permease protein domain-containing protein</fullName>
    </recommendedName>
</protein>
<keyword evidence="5 6" id="KW-0472">Membrane</keyword>
<evidence type="ECO:0000256" key="1">
    <source>
        <dbReference type="ARBA" id="ARBA00004651"/>
    </source>
</evidence>
<dbReference type="PANTHER" id="PTHR30572:SF18">
    <property type="entry name" value="ABC-TYPE MACROLIDE FAMILY EXPORT SYSTEM PERMEASE COMPONENT 2"/>
    <property type="match status" value="1"/>
</dbReference>
<feature type="transmembrane region" description="Helical" evidence="6">
    <location>
        <begin position="671"/>
        <end position="695"/>
    </location>
</feature>
<evidence type="ECO:0000256" key="3">
    <source>
        <dbReference type="ARBA" id="ARBA00022692"/>
    </source>
</evidence>
<evidence type="ECO:0000313" key="10">
    <source>
        <dbReference type="Proteomes" id="UP000192277"/>
    </source>
</evidence>
<feature type="domain" description="MacB-like periplasmic core" evidence="8">
    <location>
        <begin position="470"/>
        <end position="633"/>
    </location>
</feature>
<keyword evidence="10" id="KW-1185">Reference proteome</keyword>
<feature type="transmembrane region" description="Helical" evidence="6">
    <location>
        <begin position="419"/>
        <end position="439"/>
    </location>
</feature>
<organism evidence="9 10">
    <name type="scientific">Niastella koreensis</name>
    <dbReference type="NCBI Taxonomy" id="354356"/>
    <lineage>
        <taxon>Bacteria</taxon>
        <taxon>Pseudomonadati</taxon>
        <taxon>Bacteroidota</taxon>
        <taxon>Chitinophagia</taxon>
        <taxon>Chitinophagales</taxon>
        <taxon>Chitinophagaceae</taxon>
        <taxon>Niastella</taxon>
    </lineage>
</organism>